<organism evidence="1 2">
    <name type="scientific">Acanthaster planci</name>
    <name type="common">Crown-of-thorns starfish</name>
    <dbReference type="NCBI Taxonomy" id="133434"/>
    <lineage>
        <taxon>Eukaryota</taxon>
        <taxon>Metazoa</taxon>
        <taxon>Echinodermata</taxon>
        <taxon>Eleutherozoa</taxon>
        <taxon>Asterozoa</taxon>
        <taxon>Asteroidea</taxon>
        <taxon>Valvatacea</taxon>
        <taxon>Valvatida</taxon>
        <taxon>Acanthasteridae</taxon>
        <taxon>Acanthaster</taxon>
    </lineage>
</organism>
<evidence type="ECO:0000313" key="1">
    <source>
        <dbReference type="Proteomes" id="UP000694845"/>
    </source>
</evidence>
<dbReference type="Proteomes" id="UP000694845">
    <property type="component" value="Unplaced"/>
</dbReference>
<protein>
    <submittedName>
        <fullName evidence="2">Methyltransferase-like protein 22 isoform X1</fullName>
    </submittedName>
</protein>
<dbReference type="InterPro" id="IPR019410">
    <property type="entry name" value="Methyltransf_16"/>
</dbReference>
<dbReference type="AlphaFoldDB" id="A0A8B7YW13"/>
<dbReference type="GO" id="GO:0005634">
    <property type="term" value="C:nucleus"/>
    <property type="evidence" value="ECO:0007669"/>
    <property type="project" value="TreeGrafter"/>
</dbReference>
<dbReference type="PANTHER" id="PTHR23108">
    <property type="entry name" value="METHYLTRANSFERASE-RELATED"/>
    <property type="match status" value="1"/>
</dbReference>
<dbReference type="KEGG" id="aplc:110981837"/>
<dbReference type="Gene3D" id="3.40.50.150">
    <property type="entry name" value="Vaccinia Virus protein VP39"/>
    <property type="match status" value="1"/>
</dbReference>
<proteinExistence type="predicted"/>
<dbReference type="InterPro" id="IPR029063">
    <property type="entry name" value="SAM-dependent_MTases_sf"/>
</dbReference>
<dbReference type="GeneID" id="110981837"/>
<sequence>MCESGDEVLSDVHIHIPPSSRLSNGGHATTRFYFEIPTSKNQPNASLTLPKVHVCGKQILESKHQGALDNDDDDDDESVTMTTVDEDGDMVVVRKRMGQKERNVIVINHAMATTLSDVGLQVWQGCLLLCDFLLTHREMFKGRVVLELGSGVGLCSTVMAMTASHVFATDIGTSVLELCQRNITHNYHYLMGHSDENQERVEVQVRELDWFQSTKSSDHPGPFQWSKKDIEKLGEVTVIIAADVVYDDDLTDAFFNTLIRLMSSGKDKTAFIALEKRLNFTIEDLNVTCKAYDHFQLHINRLVSSQDVKYCVEQLPVNFPQCFQYCRTEQLLVSQPGCRLSDGLVANSAC</sequence>
<reference evidence="2" key="1">
    <citation type="submission" date="2025-08" db="UniProtKB">
        <authorList>
            <consortium name="RefSeq"/>
        </authorList>
    </citation>
    <scope>IDENTIFICATION</scope>
</reference>
<gene>
    <name evidence="2" type="primary">LOC110981837</name>
</gene>
<dbReference type="RefSeq" id="XP_022095491.1">
    <property type="nucleotide sequence ID" value="XM_022239799.1"/>
</dbReference>
<keyword evidence="1" id="KW-1185">Reference proteome</keyword>
<dbReference type="CTD" id="79091"/>
<name>A0A8B7YW13_ACAPL</name>
<accession>A0A8B7YW13</accession>
<dbReference type="Pfam" id="PF10294">
    <property type="entry name" value="Methyltransf_16"/>
    <property type="match status" value="1"/>
</dbReference>
<dbReference type="SUPFAM" id="SSF53335">
    <property type="entry name" value="S-adenosyl-L-methionine-dependent methyltransferases"/>
    <property type="match status" value="1"/>
</dbReference>
<dbReference type="GO" id="GO:0008276">
    <property type="term" value="F:protein methyltransferase activity"/>
    <property type="evidence" value="ECO:0007669"/>
    <property type="project" value="InterPro"/>
</dbReference>
<dbReference type="OrthoDB" id="46564at2759"/>
<dbReference type="PANTHER" id="PTHR23108:SF0">
    <property type="entry name" value="METHYLTRANSFERASE-LIKE PROTEIN 22"/>
    <property type="match status" value="1"/>
</dbReference>
<dbReference type="InterPro" id="IPR038899">
    <property type="entry name" value="METTL22"/>
</dbReference>
<evidence type="ECO:0000313" key="2">
    <source>
        <dbReference type="RefSeq" id="XP_022095491.1"/>
    </source>
</evidence>